<dbReference type="NCBIfam" id="NF011405">
    <property type="entry name" value="PRK14830.1"/>
    <property type="match status" value="1"/>
</dbReference>
<comment type="cofactor">
    <cofactor evidence="2">
        <name>Mg(2+)</name>
        <dbReference type="ChEBI" id="CHEBI:18420"/>
    </cofactor>
    <text evidence="2">Binds 2 magnesium ions per subunit.</text>
</comment>
<feature type="binding site" evidence="2">
    <location>
        <begin position="203"/>
        <end position="205"/>
    </location>
    <ligand>
        <name>substrate</name>
    </ligand>
</feature>
<dbReference type="NCBIfam" id="TIGR00055">
    <property type="entry name" value="uppS"/>
    <property type="match status" value="1"/>
</dbReference>
<organism evidence="3 4">
    <name type="scientific">Thermostichus vulcanus str. 'Rupite'</name>
    <dbReference type="NCBI Taxonomy" id="2813851"/>
    <lineage>
        <taxon>Bacteria</taxon>
        <taxon>Bacillati</taxon>
        <taxon>Cyanobacteriota</taxon>
        <taxon>Cyanophyceae</taxon>
        <taxon>Thermostichales</taxon>
        <taxon>Thermostichaceae</taxon>
        <taxon>Thermostichus</taxon>
    </lineage>
</organism>
<feature type="binding site" evidence="2">
    <location>
        <position position="34"/>
    </location>
    <ligand>
        <name>substrate</name>
    </ligand>
</feature>
<dbReference type="PANTHER" id="PTHR10291:SF0">
    <property type="entry name" value="DEHYDRODOLICHYL DIPHOSPHATE SYNTHASE 2"/>
    <property type="match status" value="1"/>
</dbReference>
<feature type="binding site" evidence="2">
    <location>
        <begin position="74"/>
        <end position="76"/>
    </location>
    <ligand>
        <name>substrate</name>
    </ligand>
</feature>
<feature type="active site" description="Proton acceptor" evidence="2">
    <location>
        <position position="77"/>
    </location>
</feature>
<name>A0ABT0CD31_THEVL</name>
<feature type="binding site" evidence="2">
    <location>
        <position position="216"/>
    </location>
    <ligand>
        <name>Mg(2+)</name>
        <dbReference type="ChEBI" id="CHEBI:18420"/>
    </ligand>
</feature>
<comment type="similarity">
    <text evidence="2">Belongs to the UPP synthase family.</text>
</comment>
<feature type="active site" evidence="2">
    <location>
        <position position="29"/>
    </location>
</feature>
<protein>
    <recommendedName>
        <fullName evidence="2">Isoprenyl transferase</fullName>
        <ecNumber evidence="2">2.5.1.-</ecNumber>
    </recommendedName>
</protein>
<dbReference type="InterPro" id="IPR036424">
    <property type="entry name" value="UPP_synth-like_sf"/>
</dbReference>
<dbReference type="Proteomes" id="UP000830835">
    <property type="component" value="Unassembled WGS sequence"/>
</dbReference>
<dbReference type="EC" id="2.5.1.-" evidence="2"/>
<evidence type="ECO:0000313" key="4">
    <source>
        <dbReference type="Proteomes" id="UP000830835"/>
    </source>
</evidence>
<comment type="function">
    <text evidence="2">Catalyzes the condensation of isopentenyl diphosphate (IPP) with allylic pyrophosphates generating different type of terpenoids.</text>
</comment>
<proteinExistence type="inferred from homology"/>
<keyword evidence="2" id="KW-0479">Metal-binding</keyword>
<comment type="caution">
    <text evidence="3">The sequence shown here is derived from an EMBL/GenBank/DDBJ whole genome shotgun (WGS) entry which is preliminary data.</text>
</comment>
<evidence type="ECO:0000256" key="1">
    <source>
        <dbReference type="ARBA" id="ARBA00022679"/>
    </source>
</evidence>
<dbReference type="PANTHER" id="PTHR10291">
    <property type="entry name" value="DEHYDRODOLICHYL DIPHOSPHATE SYNTHASE FAMILY MEMBER"/>
    <property type="match status" value="1"/>
</dbReference>
<evidence type="ECO:0000256" key="2">
    <source>
        <dbReference type="HAMAP-Rule" id="MF_01139"/>
    </source>
</evidence>
<feature type="binding site" evidence="2">
    <location>
        <position position="78"/>
    </location>
    <ligand>
        <name>substrate</name>
    </ligand>
</feature>
<dbReference type="Gene3D" id="3.40.1180.10">
    <property type="entry name" value="Decaprenyl diphosphate synthase-like"/>
    <property type="match status" value="1"/>
</dbReference>
<keyword evidence="1 2" id="KW-0808">Transferase</keyword>
<dbReference type="SUPFAM" id="SSF64005">
    <property type="entry name" value="Undecaprenyl diphosphate synthase"/>
    <property type="match status" value="1"/>
</dbReference>
<dbReference type="PROSITE" id="PS01066">
    <property type="entry name" value="UPP_SYNTHASE"/>
    <property type="match status" value="1"/>
</dbReference>
<gene>
    <name evidence="3" type="ORF">JX360_12405</name>
</gene>
<comment type="subunit">
    <text evidence="2">Homodimer.</text>
</comment>
<evidence type="ECO:0000313" key="3">
    <source>
        <dbReference type="EMBL" id="MCJ2543696.1"/>
    </source>
</evidence>
<sequence>MTLSPAHLLQLPADLDRQLLPHHVAVVMDGNGRWAQKRGLPRSLGHRQGVLALKELLRCCDDWGIPALTAYAFSTENWGRAHEEVDFLMTLFEQVLWQELEEMVQQGVRIQFAGQLSALPTSLQDTILHAVESTRQNQGICLTVALNYGGRQEILQACRSIATLVQQGLLHPDQIDEALFSQFLYTTGLSDPDLLIRTSGEMRISNFLLWQMAYTEQYFTPILWPDFDRAAFHEALLSYQSRQRRFGK</sequence>
<feature type="binding site" evidence="2">
    <location>
        <begin position="30"/>
        <end position="33"/>
    </location>
    <ligand>
        <name>substrate</name>
    </ligand>
</feature>
<feature type="binding site" evidence="2">
    <location>
        <position position="29"/>
    </location>
    <ligand>
        <name>Mg(2+)</name>
        <dbReference type="ChEBI" id="CHEBI:18420"/>
    </ligand>
</feature>
<dbReference type="InterPro" id="IPR018520">
    <property type="entry name" value="UPP_synth-like_CS"/>
</dbReference>
<reference evidence="3" key="1">
    <citation type="submission" date="2021-02" db="EMBL/GenBank/DDBJ databases">
        <title>The CRISPR/cas machinery reduction and long-range gene transfer in the hot spring cyanobacterium Synechococcus.</title>
        <authorList>
            <person name="Dvorak P."/>
            <person name="Jahodarova E."/>
            <person name="Hasler P."/>
            <person name="Poulickova A."/>
        </authorList>
    </citation>
    <scope>NUCLEOTIDE SEQUENCE</scope>
    <source>
        <strain evidence="3">Rupite</strain>
    </source>
</reference>
<feature type="binding site" evidence="2">
    <location>
        <position position="42"/>
    </location>
    <ligand>
        <name>substrate</name>
    </ligand>
</feature>
<dbReference type="InterPro" id="IPR001441">
    <property type="entry name" value="UPP_synth-like"/>
</dbReference>
<dbReference type="EMBL" id="JAFIRA010000034">
    <property type="protein sequence ID" value="MCJ2543696.1"/>
    <property type="molecule type" value="Genomic_DNA"/>
</dbReference>
<feature type="binding site" evidence="2">
    <location>
        <position position="197"/>
    </location>
    <ligand>
        <name>substrate</name>
    </ligand>
</feature>
<accession>A0ABT0CD31</accession>
<dbReference type="CDD" id="cd00475">
    <property type="entry name" value="Cis_IPPS"/>
    <property type="match status" value="1"/>
</dbReference>
<keyword evidence="4" id="KW-1185">Reference proteome</keyword>
<dbReference type="GO" id="GO:0016740">
    <property type="term" value="F:transferase activity"/>
    <property type="evidence" value="ECO:0007669"/>
    <property type="project" value="UniProtKB-KW"/>
</dbReference>
<keyword evidence="2" id="KW-0460">Magnesium</keyword>
<dbReference type="NCBIfam" id="NF011406">
    <property type="entry name" value="PRK14831.1"/>
    <property type="match status" value="1"/>
</dbReference>
<dbReference type="Pfam" id="PF01255">
    <property type="entry name" value="Prenyltransf"/>
    <property type="match status" value="1"/>
</dbReference>
<feature type="binding site" evidence="2">
    <location>
        <position position="46"/>
    </location>
    <ligand>
        <name>substrate</name>
    </ligand>
</feature>
<feature type="binding site" evidence="2">
    <location>
        <position position="80"/>
    </location>
    <ligand>
        <name>substrate</name>
    </ligand>
</feature>
<dbReference type="RefSeq" id="WP_244351407.1">
    <property type="nucleotide sequence ID" value="NZ_JAFIRA010000034.1"/>
</dbReference>
<dbReference type="HAMAP" id="MF_01139">
    <property type="entry name" value="ISPT"/>
    <property type="match status" value="1"/>
</dbReference>